<protein>
    <submittedName>
        <fullName evidence="3">Glutathione S-transferase 1 (GST class-sigma)</fullName>
    </submittedName>
</protein>
<evidence type="ECO:0000313" key="4">
    <source>
        <dbReference type="Proteomes" id="UP001642464"/>
    </source>
</evidence>
<dbReference type="EMBL" id="CAXAMM010011149">
    <property type="protein sequence ID" value="CAK9025399.1"/>
    <property type="molecule type" value="Genomic_DNA"/>
</dbReference>
<evidence type="ECO:0000259" key="1">
    <source>
        <dbReference type="PROSITE" id="PS50404"/>
    </source>
</evidence>
<name>A0ABP0KFV2_9DINO</name>
<dbReference type="SUPFAM" id="SSF52833">
    <property type="entry name" value="Thioredoxin-like"/>
    <property type="match status" value="1"/>
</dbReference>
<organism evidence="3 4">
    <name type="scientific">Durusdinium trenchii</name>
    <dbReference type="NCBI Taxonomy" id="1381693"/>
    <lineage>
        <taxon>Eukaryota</taxon>
        <taxon>Sar</taxon>
        <taxon>Alveolata</taxon>
        <taxon>Dinophyceae</taxon>
        <taxon>Suessiales</taxon>
        <taxon>Symbiodiniaceae</taxon>
        <taxon>Durusdinium</taxon>
    </lineage>
</organism>
<keyword evidence="4" id="KW-1185">Reference proteome</keyword>
<dbReference type="InterPro" id="IPR036282">
    <property type="entry name" value="Glutathione-S-Trfase_C_sf"/>
</dbReference>
<gene>
    <name evidence="3" type="ORF">SCF082_LOCUS17066</name>
</gene>
<dbReference type="InterPro" id="IPR010987">
    <property type="entry name" value="Glutathione-S-Trfase_C-like"/>
</dbReference>
<dbReference type="PANTHER" id="PTHR11571:SF150">
    <property type="entry name" value="GLUTATHIONE S-TRANSFERASE"/>
    <property type="match status" value="1"/>
</dbReference>
<dbReference type="InterPro" id="IPR036249">
    <property type="entry name" value="Thioredoxin-like_sf"/>
</dbReference>
<dbReference type="InterPro" id="IPR004046">
    <property type="entry name" value="GST_C"/>
</dbReference>
<dbReference type="InterPro" id="IPR040079">
    <property type="entry name" value="Glutathione_S-Trfase"/>
</dbReference>
<dbReference type="InterPro" id="IPR050213">
    <property type="entry name" value="GST_superfamily"/>
</dbReference>
<sequence length="231" mass="25356">MPALKLTYFDIEGAAEKVRLAYPLGGVEFTDERVSFPEWGELKKTSKFGQLPLLEVEGKGTLAQSEAQLRYVAAQATGLYPEDAFEAAKVDEALGLVGDLARAWSPCYMIASRPEMMGYAADFKGSEENKAKVKEMREAFLANKLPEMMGYFAKLIEESGGFLASKEAPTIADCAALPQLRTFVRGFIDHVPTTSLDAFPVIKSYIDRMLSIPAVKAHYEAVEARKAAQKA</sequence>
<dbReference type="SUPFAM" id="SSF47616">
    <property type="entry name" value="GST C-terminal domain-like"/>
    <property type="match status" value="1"/>
</dbReference>
<comment type="caution">
    <text evidence="3">The sequence shown here is derived from an EMBL/GenBank/DDBJ whole genome shotgun (WGS) entry which is preliminary data.</text>
</comment>
<feature type="domain" description="GST N-terminal" evidence="1">
    <location>
        <begin position="2"/>
        <end position="80"/>
    </location>
</feature>
<dbReference type="SFLD" id="SFLDG01205">
    <property type="entry name" value="AMPS.1"/>
    <property type="match status" value="1"/>
</dbReference>
<evidence type="ECO:0000313" key="3">
    <source>
        <dbReference type="EMBL" id="CAK9025399.1"/>
    </source>
</evidence>
<dbReference type="Pfam" id="PF14497">
    <property type="entry name" value="GST_C_3"/>
    <property type="match status" value="1"/>
</dbReference>
<dbReference type="InterPro" id="IPR004045">
    <property type="entry name" value="Glutathione_S-Trfase_N"/>
</dbReference>
<proteinExistence type="predicted"/>
<dbReference type="SFLD" id="SFLDG00363">
    <property type="entry name" value="AMPS_(cytGST):_Alpha-__Mu-__Pi"/>
    <property type="match status" value="1"/>
</dbReference>
<accession>A0ABP0KFV2</accession>
<dbReference type="Proteomes" id="UP001642464">
    <property type="component" value="Unassembled WGS sequence"/>
</dbReference>
<feature type="domain" description="GST C-terminal" evidence="2">
    <location>
        <begin position="83"/>
        <end position="231"/>
    </location>
</feature>
<evidence type="ECO:0000259" key="2">
    <source>
        <dbReference type="PROSITE" id="PS50405"/>
    </source>
</evidence>
<dbReference type="PANTHER" id="PTHR11571">
    <property type="entry name" value="GLUTATHIONE S-TRANSFERASE"/>
    <property type="match status" value="1"/>
</dbReference>
<dbReference type="Gene3D" id="3.40.30.10">
    <property type="entry name" value="Glutaredoxin"/>
    <property type="match status" value="1"/>
</dbReference>
<dbReference type="PROSITE" id="PS50405">
    <property type="entry name" value="GST_CTER"/>
    <property type="match status" value="1"/>
</dbReference>
<dbReference type="PROSITE" id="PS50404">
    <property type="entry name" value="GST_NTER"/>
    <property type="match status" value="1"/>
</dbReference>
<dbReference type="SFLD" id="SFLDS00019">
    <property type="entry name" value="Glutathione_Transferase_(cytos"/>
    <property type="match status" value="1"/>
</dbReference>
<reference evidence="3 4" key="1">
    <citation type="submission" date="2024-02" db="EMBL/GenBank/DDBJ databases">
        <authorList>
            <person name="Chen Y."/>
            <person name="Shah S."/>
            <person name="Dougan E. K."/>
            <person name="Thang M."/>
            <person name="Chan C."/>
        </authorList>
    </citation>
    <scope>NUCLEOTIDE SEQUENCE [LARGE SCALE GENOMIC DNA]</scope>
</reference>
<dbReference type="Pfam" id="PF02798">
    <property type="entry name" value="GST_N"/>
    <property type="match status" value="1"/>
</dbReference>
<dbReference type="CDD" id="cd03039">
    <property type="entry name" value="GST_N_Sigma_like"/>
    <property type="match status" value="1"/>
</dbReference>
<dbReference type="Gene3D" id="1.20.1050.10">
    <property type="match status" value="1"/>
</dbReference>